<organism evidence="1 2">
    <name type="scientific">Microscilla marina ATCC 23134</name>
    <dbReference type="NCBI Taxonomy" id="313606"/>
    <lineage>
        <taxon>Bacteria</taxon>
        <taxon>Pseudomonadati</taxon>
        <taxon>Bacteroidota</taxon>
        <taxon>Cytophagia</taxon>
        <taxon>Cytophagales</taxon>
        <taxon>Microscillaceae</taxon>
        <taxon>Microscilla</taxon>
    </lineage>
</organism>
<comment type="caution">
    <text evidence="1">The sequence shown here is derived from an EMBL/GenBank/DDBJ whole genome shotgun (WGS) entry which is preliminary data.</text>
</comment>
<protein>
    <submittedName>
        <fullName evidence="1">Uncharacterized protein</fullName>
    </submittedName>
</protein>
<keyword evidence="2" id="KW-1185">Reference proteome</keyword>
<dbReference type="EMBL" id="AAWS01000024">
    <property type="protein sequence ID" value="EAY27368.1"/>
    <property type="molecule type" value="Genomic_DNA"/>
</dbReference>
<accession>A1ZQJ6</accession>
<evidence type="ECO:0000313" key="2">
    <source>
        <dbReference type="Proteomes" id="UP000004095"/>
    </source>
</evidence>
<name>A1ZQJ6_MICM2</name>
<gene>
    <name evidence="1" type="ORF">M23134_08320</name>
</gene>
<proteinExistence type="predicted"/>
<dbReference type="AlphaFoldDB" id="A1ZQJ6"/>
<reference evidence="1 2" key="1">
    <citation type="submission" date="2007-01" db="EMBL/GenBank/DDBJ databases">
        <authorList>
            <person name="Haygood M."/>
            <person name="Podell S."/>
            <person name="Anderson C."/>
            <person name="Hopkinson B."/>
            <person name="Roe K."/>
            <person name="Barbeau K."/>
            <person name="Gaasterland T."/>
            <person name="Ferriera S."/>
            <person name="Johnson J."/>
            <person name="Kravitz S."/>
            <person name="Beeson K."/>
            <person name="Sutton G."/>
            <person name="Rogers Y.-H."/>
            <person name="Friedman R."/>
            <person name="Frazier M."/>
            <person name="Venter J.C."/>
        </authorList>
    </citation>
    <scope>NUCLEOTIDE SEQUENCE [LARGE SCALE GENOMIC DNA]</scope>
    <source>
        <strain evidence="1 2">ATCC 23134</strain>
    </source>
</reference>
<dbReference type="Proteomes" id="UP000004095">
    <property type="component" value="Unassembled WGS sequence"/>
</dbReference>
<sequence length="37" mass="3994">MPLAQQIKANLQKHGTSEAQLCSLLGSYTKSLPLSVH</sequence>
<evidence type="ECO:0000313" key="1">
    <source>
        <dbReference type="EMBL" id="EAY27368.1"/>
    </source>
</evidence>